<comment type="caution">
    <text evidence="3">The sequence shown here is derived from an EMBL/GenBank/DDBJ whole genome shotgun (WGS) entry which is preliminary data.</text>
</comment>
<name>A0AAV8VK73_9CUCU</name>
<keyword evidence="2" id="KW-0812">Transmembrane</keyword>
<evidence type="ECO:0000256" key="2">
    <source>
        <dbReference type="SAM" id="Phobius"/>
    </source>
</evidence>
<reference evidence="3 4" key="1">
    <citation type="journal article" date="2023" name="Insect Mol. Biol.">
        <title>Genome sequencing provides insights into the evolution of gene families encoding plant cell wall-degrading enzymes in longhorned beetles.</title>
        <authorList>
            <person name="Shin N.R."/>
            <person name="Okamura Y."/>
            <person name="Kirsch R."/>
            <person name="Pauchet Y."/>
        </authorList>
    </citation>
    <scope>NUCLEOTIDE SEQUENCE [LARGE SCALE GENOMIC DNA]</scope>
    <source>
        <strain evidence="3">EAD_L_NR</strain>
    </source>
</reference>
<dbReference type="EMBL" id="JANEYG010000073">
    <property type="protein sequence ID" value="KAJ8914375.1"/>
    <property type="molecule type" value="Genomic_DNA"/>
</dbReference>
<sequence length="102" mass="12138">MWEVIHRRDKTPPQSKNKRTPDALPDYLGNTEKSRIAQHVWEEQHQMHWDQATIIVLRRASYLYVSMFYFLFLFIFGLKRPKNWLCKCPGIGATEIILDCSI</sequence>
<keyword evidence="4" id="KW-1185">Reference proteome</keyword>
<organism evidence="3 4">
    <name type="scientific">Exocentrus adspersus</name>
    <dbReference type="NCBI Taxonomy" id="1586481"/>
    <lineage>
        <taxon>Eukaryota</taxon>
        <taxon>Metazoa</taxon>
        <taxon>Ecdysozoa</taxon>
        <taxon>Arthropoda</taxon>
        <taxon>Hexapoda</taxon>
        <taxon>Insecta</taxon>
        <taxon>Pterygota</taxon>
        <taxon>Neoptera</taxon>
        <taxon>Endopterygota</taxon>
        <taxon>Coleoptera</taxon>
        <taxon>Polyphaga</taxon>
        <taxon>Cucujiformia</taxon>
        <taxon>Chrysomeloidea</taxon>
        <taxon>Cerambycidae</taxon>
        <taxon>Lamiinae</taxon>
        <taxon>Acanthocinini</taxon>
        <taxon>Exocentrus</taxon>
    </lineage>
</organism>
<proteinExistence type="predicted"/>
<protein>
    <submittedName>
        <fullName evidence="3">Uncharacterized protein</fullName>
    </submittedName>
</protein>
<keyword evidence="2" id="KW-1133">Transmembrane helix</keyword>
<evidence type="ECO:0000313" key="4">
    <source>
        <dbReference type="Proteomes" id="UP001159042"/>
    </source>
</evidence>
<gene>
    <name evidence="3" type="ORF">NQ315_017465</name>
</gene>
<evidence type="ECO:0000256" key="1">
    <source>
        <dbReference type="SAM" id="MobiDB-lite"/>
    </source>
</evidence>
<feature type="transmembrane region" description="Helical" evidence="2">
    <location>
        <begin position="61"/>
        <end position="78"/>
    </location>
</feature>
<accession>A0AAV8VK73</accession>
<feature type="region of interest" description="Disordered" evidence="1">
    <location>
        <begin position="1"/>
        <end position="28"/>
    </location>
</feature>
<evidence type="ECO:0000313" key="3">
    <source>
        <dbReference type="EMBL" id="KAJ8914375.1"/>
    </source>
</evidence>
<keyword evidence="2" id="KW-0472">Membrane</keyword>
<dbReference type="AlphaFoldDB" id="A0AAV8VK73"/>
<dbReference type="Proteomes" id="UP001159042">
    <property type="component" value="Unassembled WGS sequence"/>
</dbReference>